<comment type="caution">
    <text evidence="2">The sequence shown here is derived from an EMBL/GenBank/DDBJ whole genome shotgun (WGS) entry which is preliminary data.</text>
</comment>
<name>A0A8X6TW71_NEPPI</name>
<feature type="region of interest" description="Disordered" evidence="1">
    <location>
        <begin position="1"/>
        <end position="30"/>
    </location>
</feature>
<evidence type="ECO:0000313" key="3">
    <source>
        <dbReference type="Proteomes" id="UP000887013"/>
    </source>
</evidence>
<protein>
    <submittedName>
        <fullName evidence="2">Uncharacterized protein</fullName>
    </submittedName>
</protein>
<evidence type="ECO:0000256" key="1">
    <source>
        <dbReference type="SAM" id="MobiDB-lite"/>
    </source>
</evidence>
<sequence length="30" mass="3126">TLTKIKPTASEVTSWSPSQVLRASADASHG</sequence>
<feature type="non-terminal residue" evidence="2">
    <location>
        <position position="1"/>
    </location>
</feature>
<organism evidence="2 3">
    <name type="scientific">Nephila pilipes</name>
    <name type="common">Giant wood spider</name>
    <name type="synonym">Nephila maculata</name>
    <dbReference type="NCBI Taxonomy" id="299642"/>
    <lineage>
        <taxon>Eukaryota</taxon>
        <taxon>Metazoa</taxon>
        <taxon>Ecdysozoa</taxon>
        <taxon>Arthropoda</taxon>
        <taxon>Chelicerata</taxon>
        <taxon>Arachnida</taxon>
        <taxon>Araneae</taxon>
        <taxon>Araneomorphae</taxon>
        <taxon>Entelegynae</taxon>
        <taxon>Araneoidea</taxon>
        <taxon>Nephilidae</taxon>
        <taxon>Nephila</taxon>
    </lineage>
</organism>
<feature type="compositionally biased region" description="Polar residues" evidence="1">
    <location>
        <begin position="10"/>
        <end position="21"/>
    </location>
</feature>
<reference evidence="2" key="1">
    <citation type="submission" date="2020-08" db="EMBL/GenBank/DDBJ databases">
        <title>Multicomponent nature underlies the extraordinary mechanical properties of spider dragline silk.</title>
        <authorList>
            <person name="Kono N."/>
            <person name="Nakamura H."/>
            <person name="Mori M."/>
            <person name="Yoshida Y."/>
            <person name="Ohtoshi R."/>
            <person name="Malay A.D."/>
            <person name="Moran D.A.P."/>
            <person name="Tomita M."/>
            <person name="Numata K."/>
            <person name="Arakawa K."/>
        </authorList>
    </citation>
    <scope>NUCLEOTIDE SEQUENCE</scope>
</reference>
<evidence type="ECO:0000313" key="2">
    <source>
        <dbReference type="EMBL" id="GFT63205.1"/>
    </source>
</evidence>
<dbReference type="AlphaFoldDB" id="A0A8X6TW71"/>
<proteinExistence type="predicted"/>
<dbReference type="Proteomes" id="UP000887013">
    <property type="component" value="Unassembled WGS sequence"/>
</dbReference>
<dbReference type="EMBL" id="BMAW01114753">
    <property type="protein sequence ID" value="GFT63205.1"/>
    <property type="molecule type" value="Genomic_DNA"/>
</dbReference>
<accession>A0A8X6TW71</accession>
<gene>
    <name evidence="2" type="ORF">NPIL_94011</name>
</gene>
<keyword evidence="3" id="KW-1185">Reference proteome</keyword>